<proteinExistence type="predicted"/>
<reference evidence="2" key="1">
    <citation type="submission" date="2016-10" db="EMBL/GenBank/DDBJ databases">
        <authorList>
            <person name="Varghese N."/>
            <person name="Submissions S."/>
        </authorList>
    </citation>
    <scope>NUCLEOTIDE SEQUENCE [LARGE SCALE GENOMIC DNA]</scope>
    <source>
        <strain evidence="2">DSM 20403</strain>
    </source>
</reference>
<dbReference type="Proteomes" id="UP000182635">
    <property type="component" value="Unassembled WGS sequence"/>
</dbReference>
<dbReference type="AlphaFoldDB" id="A0A1I2QR76"/>
<organism evidence="1 2">
    <name type="scientific">Ligilactobacillus ruminis DSM 20403 = NBRC 102161</name>
    <dbReference type="NCBI Taxonomy" id="1423798"/>
    <lineage>
        <taxon>Bacteria</taxon>
        <taxon>Bacillati</taxon>
        <taxon>Bacillota</taxon>
        <taxon>Bacilli</taxon>
        <taxon>Lactobacillales</taxon>
        <taxon>Lactobacillaceae</taxon>
        <taxon>Ligilactobacillus</taxon>
    </lineage>
</organism>
<gene>
    <name evidence="1" type="ORF">SAMN02910432_00801</name>
</gene>
<protein>
    <submittedName>
        <fullName evidence="1">Uncharacterized protein</fullName>
    </submittedName>
</protein>
<dbReference type="RefSeq" id="WP_046922488.1">
    <property type="nucleotide sequence ID" value="NZ_AYYL01000007.1"/>
</dbReference>
<dbReference type="EMBL" id="FOPI01000010">
    <property type="protein sequence ID" value="SFG30942.1"/>
    <property type="molecule type" value="Genomic_DNA"/>
</dbReference>
<evidence type="ECO:0000313" key="2">
    <source>
        <dbReference type="Proteomes" id="UP000182635"/>
    </source>
</evidence>
<accession>A0A1I2QR76</accession>
<name>A0A1I2QR76_9LACO</name>
<sequence>MKTGTKVKESVLAQACDLCFGRYYFISQPAVSIFGAEREDAAFFSVIADNKENFNYRLVEEYDEEKRLSRLDIVLTAGDSQPVVLDLLRESGIENPNASSFEYKMLMKESSLIMRWFRRRFKREASF</sequence>
<evidence type="ECO:0000313" key="1">
    <source>
        <dbReference type="EMBL" id="SFG30942.1"/>
    </source>
</evidence>